<gene>
    <name evidence="1" type="ORF">ADICEAN_02416</name>
</gene>
<protein>
    <recommendedName>
        <fullName evidence="3">Lipopolysaccharide-assembly</fullName>
    </recommendedName>
</protein>
<dbReference type="GO" id="GO:0019867">
    <property type="term" value="C:outer membrane"/>
    <property type="evidence" value="ECO:0007669"/>
    <property type="project" value="InterPro"/>
</dbReference>
<accession>M7NKW0</accession>
<dbReference type="PROSITE" id="PS51257">
    <property type="entry name" value="PROKAR_LIPOPROTEIN"/>
    <property type="match status" value="1"/>
</dbReference>
<dbReference type="STRING" id="1279009.ADICEAN_02416"/>
<dbReference type="InterPro" id="IPR007485">
    <property type="entry name" value="LPS_assembly_LptE"/>
</dbReference>
<organism evidence="1 2">
    <name type="scientific">Cesiribacter andamanensis AMV16</name>
    <dbReference type="NCBI Taxonomy" id="1279009"/>
    <lineage>
        <taxon>Bacteria</taxon>
        <taxon>Pseudomonadati</taxon>
        <taxon>Bacteroidota</taxon>
        <taxon>Cytophagia</taxon>
        <taxon>Cytophagales</taxon>
        <taxon>Cesiribacteraceae</taxon>
        <taxon>Cesiribacter</taxon>
    </lineage>
</organism>
<evidence type="ECO:0000313" key="2">
    <source>
        <dbReference type="Proteomes" id="UP000011910"/>
    </source>
</evidence>
<dbReference type="RefSeq" id="WP_009195807.1">
    <property type="nucleotide sequence ID" value="NZ_AODQ01000058.1"/>
</dbReference>
<name>M7NKW0_9BACT</name>
<proteinExistence type="predicted"/>
<dbReference type="Proteomes" id="UP000011910">
    <property type="component" value="Unassembled WGS sequence"/>
</dbReference>
<dbReference type="AlphaFoldDB" id="M7NKW0"/>
<dbReference type="GO" id="GO:0043165">
    <property type="term" value="P:Gram-negative-bacterium-type cell outer membrane assembly"/>
    <property type="evidence" value="ECO:0007669"/>
    <property type="project" value="InterPro"/>
</dbReference>
<dbReference type="Pfam" id="PF04390">
    <property type="entry name" value="LptE"/>
    <property type="match status" value="1"/>
</dbReference>
<dbReference type="EMBL" id="AODQ01000058">
    <property type="protein sequence ID" value="EMR02430.1"/>
    <property type="molecule type" value="Genomic_DNA"/>
</dbReference>
<evidence type="ECO:0000313" key="1">
    <source>
        <dbReference type="EMBL" id="EMR02430.1"/>
    </source>
</evidence>
<evidence type="ECO:0008006" key="3">
    <source>
        <dbReference type="Google" id="ProtNLM"/>
    </source>
</evidence>
<dbReference type="eggNOG" id="ENOG5032RR7">
    <property type="taxonomic scope" value="Bacteria"/>
</dbReference>
<reference evidence="1 2" key="1">
    <citation type="journal article" date="2013" name="Genome Announc.">
        <title>Draft Genome Sequence of Cesiribacter andamanensis Strain AMV16T, Isolated from a Soil Sample from a Mud Volcano in the Andaman Islands, India.</title>
        <authorList>
            <person name="Shivaji S."/>
            <person name="Ara S."/>
            <person name="Begum Z."/>
            <person name="Srinivas T.N."/>
            <person name="Singh A."/>
            <person name="Kumar Pinnaka A."/>
        </authorList>
    </citation>
    <scope>NUCLEOTIDE SEQUENCE [LARGE SCALE GENOMIC DNA]</scope>
    <source>
        <strain evidence="1 2">AMV16</strain>
    </source>
</reference>
<comment type="caution">
    <text evidence="1">The sequence shown here is derived from an EMBL/GenBank/DDBJ whole genome shotgun (WGS) entry which is preliminary data.</text>
</comment>
<keyword evidence="2" id="KW-1185">Reference proteome</keyword>
<dbReference type="OrthoDB" id="9790776at2"/>
<sequence>MKLKSSARIQLLLMGILLSLQGCGFYSFTGTNLSPTIRTITIQPFVNESGGGPPTLSQTFTEGLRDFYQRNTNLTITPNDGDLLVEGMIVGWDLAPVAPTASGTDERGDLAGQQRLTIAVRVIFVNTQDESASFERNFSYWADYNPNQTDLQSAEPRLIDEIFERIIFDVFNATVANW</sequence>